<dbReference type="Gene3D" id="2.80.10.50">
    <property type="match status" value="1"/>
</dbReference>
<sequence length="574" mass="61833">MRRAAYVICVCIGAFLFLTTCEYLNLAGEDGGEIHLFWNGTEVLNNGEVDFGYSPDGSPLMGTLEIQNHGDKALRLLSQVQIDNTEGEFSVTLQPDSSISPRSSSKCELEFAPSDAGIKEALLTVESSDELISMFQIVLRASSDVTASQSSFRVEIPDMTGDSMFTASVQAENGDVYLAGKMHTGGSGFDIFLMKLNSSGEHDTAFGDQGYFIFPGKSGTNSYVRNLILIEGASGVEKILIGGRTFLSPVSENFYDGTIIQVNADGTLDNGFAGNGFYLVDNSSRASDGWIARDPSTGNIFVSGGEVNSPYDNRIYRLTSSGTLDLTFNSVGYIDIDPYGWTDYHRAPWLYSGALYIPTYSFVYGNNNKAYGGILKYSLNGVLDGSFGETNSGTTDYGDTKSGKDGWAMWPAYNESTSQWEDASNYMILSSDGDFVLTGRDALSDNGATQRGFVAKYDSRGYPVSGFAANGSFTDNAGVGSVNCSTTFLTCDSSGNIYVRGYNYDSGSPNVFKLSSSGVLQTSFGDVGYIFEKDYNLFIYSLLALSSGDLLLLGRTSDTGYPAARLFNSNGIPK</sequence>
<dbReference type="OrthoDB" id="344059at2"/>
<dbReference type="KEGG" id="slr:L21SP2_0724"/>
<evidence type="ECO:0000313" key="2">
    <source>
        <dbReference type="Proteomes" id="UP000018680"/>
    </source>
</evidence>
<dbReference type="STRING" id="1307761.L21SP2_0724"/>
<dbReference type="Proteomes" id="UP000018680">
    <property type="component" value="Chromosome"/>
</dbReference>
<dbReference type="EMBL" id="CP006939">
    <property type="protein sequence ID" value="AHC14149.1"/>
    <property type="molecule type" value="Genomic_DNA"/>
</dbReference>
<dbReference type="HOGENOM" id="CLU_474773_0_0_12"/>
<dbReference type="AlphaFoldDB" id="V5WF32"/>
<evidence type="ECO:0000313" key="1">
    <source>
        <dbReference type="EMBL" id="AHC14149.1"/>
    </source>
</evidence>
<dbReference type="eggNOG" id="COG2931">
    <property type="taxonomic scope" value="Bacteria"/>
</dbReference>
<keyword evidence="2" id="KW-1185">Reference proteome</keyword>
<protein>
    <submittedName>
        <fullName evidence="1">Putative Ca2+-binding protein</fullName>
    </submittedName>
</protein>
<reference evidence="1 2" key="1">
    <citation type="journal article" date="2015" name="Stand. Genomic Sci.">
        <title>Complete genome sequence and description of Salinispira pacifica gen. nov., sp. nov., a novel spirochaete isolated form a hypersaline microbial mat.</title>
        <authorList>
            <person name="Ben Hania W."/>
            <person name="Joseph M."/>
            <person name="Schumann P."/>
            <person name="Bunk B."/>
            <person name="Fiebig A."/>
            <person name="Sproer C."/>
            <person name="Klenk H.P."/>
            <person name="Fardeau M.L."/>
            <person name="Spring S."/>
        </authorList>
    </citation>
    <scope>NUCLEOTIDE SEQUENCE [LARGE SCALE GENOMIC DNA]</scope>
    <source>
        <strain evidence="1 2">L21-RPul-D2</strain>
    </source>
</reference>
<organism evidence="1 2">
    <name type="scientific">Salinispira pacifica</name>
    <dbReference type="NCBI Taxonomy" id="1307761"/>
    <lineage>
        <taxon>Bacteria</taxon>
        <taxon>Pseudomonadati</taxon>
        <taxon>Spirochaetota</taxon>
        <taxon>Spirochaetia</taxon>
        <taxon>Spirochaetales</taxon>
        <taxon>Spirochaetaceae</taxon>
        <taxon>Salinispira</taxon>
    </lineage>
</organism>
<dbReference type="InterPro" id="IPR013431">
    <property type="entry name" value="Delta_60_rpt"/>
</dbReference>
<dbReference type="Pfam" id="PF17164">
    <property type="entry name" value="DUF5122"/>
    <property type="match status" value="2"/>
</dbReference>
<gene>
    <name evidence="1" type="ORF">L21SP2_0724</name>
</gene>
<proteinExistence type="predicted"/>
<dbReference type="Gene3D" id="2.60.40.10">
    <property type="entry name" value="Immunoglobulins"/>
    <property type="match status" value="1"/>
</dbReference>
<dbReference type="RefSeq" id="WP_024267080.1">
    <property type="nucleotide sequence ID" value="NC_023035.1"/>
</dbReference>
<name>V5WF32_9SPIO</name>
<dbReference type="InterPro" id="IPR013783">
    <property type="entry name" value="Ig-like_fold"/>
</dbReference>
<accession>V5WF32</accession>